<dbReference type="GO" id="GO:0030674">
    <property type="term" value="F:protein-macromolecule adaptor activity"/>
    <property type="evidence" value="ECO:0007669"/>
    <property type="project" value="TreeGrafter"/>
</dbReference>
<dbReference type="OrthoDB" id="3365616at2759"/>
<dbReference type="GO" id="GO:0070086">
    <property type="term" value="P:ubiquitin-dependent endocytosis"/>
    <property type="evidence" value="ECO:0007669"/>
    <property type="project" value="TreeGrafter"/>
</dbReference>
<dbReference type="PANTHER" id="PTHR11188:SF166">
    <property type="entry name" value="ARRESTIN (OR S-ANTIGEN), N-TERMINAL DOMAIN PROTEIN (AFU_ORTHOLOGUE AFUA_7G02050)"/>
    <property type="match status" value="1"/>
</dbReference>
<keyword evidence="4" id="KW-1185">Reference proteome</keyword>
<feature type="region of interest" description="Disordered" evidence="1">
    <location>
        <begin position="151"/>
        <end position="171"/>
    </location>
</feature>
<dbReference type="InterPro" id="IPR050357">
    <property type="entry name" value="Arrestin_domain-protein"/>
</dbReference>
<evidence type="ECO:0000256" key="1">
    <source>
        <dbReference type="SAM" id="MobiDB-lite"/>
    </source>
</evidence>
<feature type="domain" description="Arrestin-like N-terminal" evidence="2">
    <location>
        <begin position="3"/>
        <end position="203"/>
    </location>
</feature>
<dbReference type="AlphaFoldDB" id="A0A3N4LUM2"/>
<dbReference type="Proteomes" id="UP000267821">
    <property type="component" value="Unassembled WGS sequence"/>
</dbReference>
<feature type="compositionally biased region" description="Polar residues" evidence="1">
    <location>
        <begin position="516"/>
        <end position="543"/>
    </location>
</feature>
<sequence>MSVRIEIDKQGSVFTCLDLITGRVVFNVEKKTTETVSSIIVKLEGVSTTRLLVPKENELHDNPRSSKKVHTEIHKLLYQVKTVFPPEQIRISQEAAGSSGETDFTLPAGTHTYPFSFRIPINNSCRPLDSLFSKLSVKGGNLEYARDAEHHTKNTLPPSLHSQPGGSQGEGGSIRYYIKATVNRPQFYRMNVRKEAFFVFLPIDPPREAAQGEIFARREHLLNFPLLTPPLPKKKKKGFWGKSKEPEIQTPLYPNEEPRFTIEARLPSPPVLVPKEPLSLRIIMAKLAPFKTPVVLRQVQLRLFMTTFITAHEHSKKVTFTVPLFDTHTDYRLGMPIPYTFGPTDALPGAQLEADPRIWENWVLPENISPSFRTCNITRSYQLEVTLGVSLGKGGIVDQIPLLIPIEVYTGFTPSAKLLAALNYHPTDRQLNNPKQLFLPRQDHTQQHLRVNSYSAPSPSSPLTSSSSSSSRPSSAAFPSTYTNQPSSPSTLQAPYPNSYRTNSYEPPPPTFAYTDPQTSSNTTLPISSPVSSTFRQSHSPSFPSHEGGASFVGSGIGGDIWQPIQPQHAVHMAMVDAPPTYEDAVLRDVDDVDIMVADGPRREYPLQSGYFEGDEKRASRLFPS</sequence>
<feature type="region of interest" description="Disordered" evidence="1">
    <location>
        <begin position="450"/>
        <end position="550"/>
    </location>
</feature>
<dbReference type="Pfam" id="PF00339">
    <property type="entry name" value="Arrestin_N"/>
    <property type="match status" value="1"/>
</dbReference>
<feature type="compositionally biased region" description="Polar residues" evidence="1">
    <location>
        <begin position="481"/>
        <end position="493"/>
    </location>
</feature>
<protein>
    <recommendedName>
        <fullName evidence="2">Arrestin-like N-terminal domain-containing protein</fullName>
    </recommendedName>
</protein>
<dbReference type="Gene3D" id="2.60.40.640">
    <property type="match status" value="1"/>
</dbReference>
<dbReference type="InterPro" id="IPR014752">
    <property type="entry name" value="Arrestin-like_C"/>
</dbReference>
<dbReference type="CDD" id="cd22952">
    <property type="entry name" value="ART10-like"/>
    <property type="match status" value="1"/>
</dbReference>
<evidence type="ECO:0000313" key="3">
    <source>
        <dbReference type="EMBL" id="RPB25269.1"/>
    </source>
</evidence>
<dbReference type="GO" id="GO:0005829">
    <property type="term" value="C:cytosol"/>
    <property type="evidence" value="ECO:0007669"/>
    <property type="project" value="TreeGrafter"/>
</dbReference>
<feature type="compositionally biased region" description="Low complexity" evidence="1">
    <location>
        <begin position="453"/>
        <end position="480"/>
    </location>
</feature>
<dbReference type="SUPFAM" id="SSF81296">
    <property type="entry name" value="E set domains"/>
    <property type="match status" value="1"/>
</dbReference>
<organism evidence="3 4">
    <name type="scientific">Terfezia boudieri ATCC MYA-4762</name>
    <dbReference type="NCBI Taxonomy" id="1051890"/>
    <lineage>
        <taxon>Eukaryota</taxon>
        <taxon>Fungi</taxon>
        <taxon>Dikarya</taxon>
        <taxon>Ascomycota</taxon>
        <taxon>Pezizomycotina</taxon>
        <taxon>Pezizomycetes</taxon>
        <taxon>Pezizales</taxon>
        <taxon>Pezizaceae</taxon>
        <taxon>Terfezia</taxon>
    </lineage>
</organism>
<evidence type="ECO:0000259" key="2">
    <source>
        <dbReference type="Pfam" id="PF00339"/>
    </source>
</evidence>
<reference evidence="3 4" key="1">
    <citation type="journal article" date="2018" name="Nat. Ecol. Evol.">
        <title>Pezizomycetes genomes reveal the molecular basis of ectomycorrhizal truffle lifestyle.</title>
        <authorList>
            <person name="Murat C."/>
            <person name="Payen T."/>
            <person name="Noel B."/>
            <person name="Kuo A."/>
            <person name="Morin E."/>
            <person name="Chen J."/>
            <person name="Kohler A."/>
            <person name="Krizsan K."/>
            <person name="Balestrini R."/>
            <person name="Da Silva C."/>
            <person name="Montanini B."/>
            <person name="Hainaut M."/>
            <person name="Levati E."/>
            <person name="Barry K.W."/>
            <person name="Belfiori B."/>
            <person name="Cichocki N."/>
            <person name="Clum A."/>
            <person name="Dockter R.B."/>
            <person name="Fauchery L."/>
            <person name="Guy J."/>
            <person name="Iotti M."/>
            <person name="Le Tacon F."/>
            <person name="Lindquist E.A."/>
            <person name="Lipzen A."/>
            <person name="Malagnac F."/>
            <person name="Mello A."/>
            <person name="Molinier V."/>
            <person name="Miyauchi S."/>
            <person name="Poulain J."/>
            <person name="Riccioni C."/>
            <person name="Rubini A."/>
            <person name="Sitrit Y."/>
            <person name="Splivallo R."/>
            <person name="Traeger S."/>
            <person name="Wang M."/>
            <person name="Zifcakova L."/>
            <person name="Wipf D."/>
            <person name="Zambonelli A."/>
            <person name="Paolocci F."/>
            <person name="Nowrousian M."/>
            <person name="Ottonello S."/>
            <person name="Baldrian P."/>
            <person name="Spatafora J.W."/>
            <person name="Henrissat B."/>
            <person name="Nagy L.G."/>
            <person name="Aury J.M."/>
            <person name="Wincker P."/>
            <person name="Grigoriev I.V."/>
            <person name="Bonfante P."/>
            <person name="Martin F.M."/>
        </authorList>
    </citation>
    <scope>NUCLEOTIDE SEQUENCE [LARGE SCALE GENOMIC DNA]</scope>
    <source>
        <strain evidence="3 4">ATCC MYA-4762</strain>
    </source>
</reference>
<dbReference type="InParanoid" id="A0A3N4LUM2"/>
<dbReference type="STRING" id="1051890.A0A3N4LUM2"/>
<dbReference type="GO" id="GO:0031625">
    <property type="term" value="F:ubiquitin protein ligase binding"/>
    <property type="evidence" value="ECO:0007669"/>
    <property type="project" value="TreeGrafter"/>
</dbReference>
<dbReference type="InterPro" id="IPR011021">
    <property type="entry name" value="Arrestin-like_N"/>
</dbReference>
<dbReference type="EMBL" id="ML121538">
    <property type="protein sequence ID" value="RPB25269.1"/>
    <property type="molecule type" value="Genomic_DNA"/>
</dbReference>
<proteinExistence type="predicted"/>
<dbReference type="GO" id="GO:0005886">
    <property type="term" value="C:plasma membrane"/>
    <property type="evidence" value="ECO:0007669"/>
    <property type="project" value="TreeGrafter"/>
</dbReference>
<evidence type="ECO:0000313" key="4">
    <source>
        <dbReference type="Proteomes" id="UP000267821"/>
    </source>
</evidence>
<gene>
    <name evidence="3" type="ORF">L211DRAFT_836597</name>
</gene>
<name>A0A3N4LUM2_9PEZI</name>
<dbReference type="InterPro" id="IPR014756">
    <property type="entry name" value="Ig_E-set"/>
</dbReference>
<dbReference type="PANTHER" id="PTHR11188">
    <property type="entry name" value="ARRESTIN DOMAIN CONTAINING PROTEIN"/>
    <property type="match status" value="1"/>
</dbReference>
<accession>A0A3N4LUM2</accession>